<name>A0A849C626_9NOCA</name>
<keyword evidence="2" id="KW-1185">Reference proteome</keyword>
<sequence length="104" mass="10418">MNEIVAVPEAISRYGDAAAVMAANVGTMGAANQAATVAAVVPVFGLIGQDFLAAFAVAQANNLLSVSELAIVHAATAVTAYEGAGAYRMSEDTAVTDFGAIGRQ</sequence>
<evidence type="ECO:0000313" key="2">
    <source>
        <dbReference type="Proteomes" id="UP000586827"/>
    </source>
</evidence>
<dbReference type="Proteomes" id="UP000586827">
    <property type="component" value="Unassembled WGS sequence"/>
</dbReference>
<comment type="caution">
    <text evidence="1">The sequence shown here is derived from an EMBL/GenBank/DDBJ whole genome shotgun (WGS) entry which is preliminary data.</text>
</comment>
<reference evidence="1 2" key="1">
    <citation type="submission" date="2020-05" db="EMBL/GenBank/DDBJ databases">
        <title>MicrobeNet Type strains.</title>
        <authorList>
            <person name="Nicholson A.C."/>
        </authorList>
    </citation>
    <scope>NUCLEOTIDE SEQUENCE [LARGE SCALE GENOMIC DNA]</scope>
    <source>
        <strain evidence="1 2">JCM 3224</strain>
    </source>
</reference>
<organism evidence="1 2">
    <name type="scientific">Nocardia uniformis</name>
    <dbReference type="NCBI Taxonomy" id="53432"/>
    <lineage>
        <taxon>Bacteria</taxon>
        <taxon>Bacillati</taxon>
        <taxon>Actinomycetota</taxon>
        <taxon>Actinomycetes</taxon>
        <taxon>Mycobacteriales</taxon>
        <taxon>Nocardiaceae</taxon>
        <taxon>Nocardia</taxon>
    </lineage>
</organism>
<dbReference type="RefSeq" id="WP_067519401.1">
    <property type="nucleotide sequence ID" value="NZ_JABELX010000006.1"/>
</dbReference>
<dbReference type="EMBL" id="JABELX010000006">
    <property type="protein sequence ID" value="NNH71870.1"/>
    <property type="molecule type" value="Genomic_DNA"/>
</dbReference>
<proteinExistence type="predicted"/>
<dbReference type="AlphaFoldDB" id="A0A849C626"/>
<gene>
    <name evidence="1" type="ORF">HLB23_18745</name>
</gene>
<evidence type="ECO:0000313" key="1">
    <source>
        <dbReference type="EMBL" id="NNH71870.1"/>
    </source>
</evidence>
<protein>
    <submittedName>
        <fullName evidence="1">Uncharacterized protein</fullName>
    </submittedName>
</protein>
<accession>A0A849C626</accession>